<evidence type="ECO:0000256" key="1">
    <source>
        <dbReference type="SAM" id="MobiDB-lite"/>
    </source>
</evidence>
<proteinExistence type="predicted"/>
<dbReference type="AlphaFoldDB" id="A0ABD2QCB7"/>
<dbReference type="EMBL" id="JBJKFK010000546">
    <property type="protein sequence ID" value="KAL3316391.1"/>
    <property type="molecule type" value="Genomic_DNA"/>
</dbReference>
<evidence type="ECO:0000313" key="2">
    <source>
        <dbReference type="EMBL" id="KAL3316391.1"/>
    </source>
</evidence>
<comment type="caution">
    <text evidence="2">The sequence shown here is derived from an EMBL/GenBank/DDBJ whole genome shotgun (WGS) entry which is preliminary data.</text>
</comment>
<keyword evidence="3" id="KW-1185">Reference proteome</keyword>
<feature type="non-terminal residue" evidence="2">
    <location>
        <position position="232"/>
    </location>
</feature>
<gene>
    <name evidence="2" type="ORF">Ciccas_004969</name>
</gene>
<name>A0ABD2QCB7_9PLAT</name>
<protein>
    <submittedName>
        <fullName evidence="2">Uncharacterized protein</fullName>
    </submittedName>
</protein>
<reference evidence="2 3" key="1">
    <citation type="submission" date="2024-11" db="EMBL/GenBank/DDBJ databases">
        <title>Adaptive evolution of stress response genes in parasites aligns with host niche diversity.</title>
        <authorList>
            <person name="Hahn C."/>
            <person name="Resl P."/>
        </authorList>
    </citation>
    <scope>NUCLEOTIDE SEQUENCE [LARGE SCALE GENOMIC DNA]</scope>
    <source>
        <strain evidence="2">EGGRZ-B1_66</strain>
        <tissue evidence="2">Body</tissue>
    </source>
</reference>
<sequence length="232" mass="26707">MSDRINPTSPEKNLSKSENFLKALLTLKPKSYITIATFKGEEIEVFLRLLNIALEQQKITDPKEKFINLLQNVDLSIFKAIKHKLDEIELDEDPYKKMCEELLEKYAKPDRAVAQDIILFKYDPNLSPIINLWNFITLFERSKKDPIGIEFGTGTQNQLEDQFSEKVSVKTPLKNLVPNTDAAPFIPTTINTDQYSSSNRQEPQGYNQAAMEFGDDDETPYPQHHQAPWPYP</sequence>
<accession>A0ABD2QCB7</accession>
<feature type="region of interest" description="Disordered" evidence="1">
    <location>
        <begin position="180"/>
        <end position="232"/>
    </location>
</feature>
<feature type="compositionally biased region" description="Polar residues" evidence="1">
    <location>
        <begin position="188"/>
        <end position="207"/>
    </location>
</feature>
<organism evidence="2 3">
    <name type="scientific">Cichlidogyrus casuarinus</name>
    <dbReference type="NCBI Taxonomy" id="1844966"/>
    <lineage>
        <taxon>Eukaryota</taxon>
        <taxon>Metazoa</taxon>
        <taxon>Spiralia</taxon>
        <taxon>Lophotrochozoa</taxon>
        <taxon>Platyhelminthes</taxon>
        <taxon>Monogenea</taxon>
        <taxon>Monopisthocotylea</taxon>
        <taxon>Dactylogyridea</taxon>
        <taxon>Ancyrocephalidae</taxon>
        <taxon>Cichlidogyrus</taxon>
    </lineage>
</organism>
<dbReference type="Proteomes" id="UP001626550">
    <property type="component" value="Unassembled WGS sequence"/>
</dbReference>
<evidence type="ECO:0000313" key="3">
    <source>
        <dbReference type="Proteomes" id="UP001626550"/>
    </source>
</evidence>